<dbReference type="InterPro" id="IPR036514">
    <property type="entry name" value="SGNH_hydro_sf"/>
</dbReference>
<dbReference type="AlphaFoldDB" id="A0A2M6P1E2"/>
<dbReference type="Pfam" id="PF13472">
    <property type="entry name" value="Lipase_GDSL_2"/>
    <property type="match status" value="1"/>
</dbReference>
<proteinExistence type="predicted"/>
<dbReference type="PANTHER" id="PTHR43784:SF2">
    <property type="entry name" value="GDSL-LIKE LIPASE_ACYLHYDROLASE, PUTATIVE (AFU_ORTHOLOGUE AFUA_2G00820)-RELATED"/>
    <property type="match status" value="1"/>
</dbReference>
<gene>
    <name evidence="3" type="ORF">COU30_01975</name>
</gene>
<feature type="transmembrane region" description="Helical" evidence="1">
    <location>
        <begin position="249"/>
        <end position="277"/>
    </location>
</feature>
<feature type="transmembrane region" description="Helical" evidence="1">
    <location>
        <begin position="289"/>
        <end position="309"/>
    </location>
</feature>
<keyword evidence="1" id="KW-1133">Transmembrane helix</keyword>
<dbReference type="InterPro" id="IPR029058">
    <property type="entry name" value="AB_hydrolase_fold"/>
</dbReference>
<organism evidence="3 4">
    <name type="scientific">Candidatus Magasanikbacteria bacterium CG10_big_fil_rev_8_21_14_0_10_38_6</name>
    <dbReference type="NCBI Taxonomy" id="1974647"/>
    <lineage>
        <taxon>Bacteria</taxon>
        <taxon>Candidatus Magasanikiibacteriota</taxon>
    </lineage>
</organism>
<evidence type="ECO:0000256" key="1">
    <source>
        <dbReference type="SAM" id="Phobius"/>
    </source>
</evidence>
<accession>A0A2M6P1E2</accession>
<keyword evidence="1" id="KW-0812">Transmembrane</keyword>
<dbReference type="EMBL" id="PFBW01000089">
    <property type="protein sequence ID" value="PIR77521.1"/>
    <property type="molecule type" value="Genomic_DNA"/>
</dbReference>
<dbReference type="PANTHER" id="PTHR43784">
    <property type="entry name" value="GDSL-LIKE LIPASE/ACYLHYDROLASE, PUTATIVE (AFU_ORTHOLOGUE AFUA_2G00820)-RELATED"/>
    <property type="match status" value="1"/>
</dbReference>
<evidence type="ECO:0000313" key="3">
    <source>
        <dbReference type="EMBL" id="PIR77521.1"/>
    </source>
</evidence>
<reference evidence="4" key="1">
    <citation type="submission" date="2017-09" db="EMBL/GenBank/DDBJ databases">
        <title>Depth-based differentiation of microbial function through sediment-hosted aquifers and enrichment of novel symbionts in the deep terrestrial subsurface.</title>
        <authorList>
            <person name="Probst A.J."/>
            <person name="Ladd B."/>
            <person name="Jarett J.K."/>
            <person name="Geller-Mcgrath D.E."/>
            <person name="Sieber C.M.K."/>
            <person name="Emerson J.B."/>
            <person name="Anantharaman K."/>
            <person name="Thomas B.C."/>
            <person name="Malmstrom R."/>
            <person name="Stieglmeier M."/>
            <person name="Klingl A."/>
            <person name="Woyke T."/>
            <person name="Ryan C.M."/>
            <person name="Banfield J.F."/>
        </authorList>
    </citation>
    <scope>NUCLEOTIDE SEQUENCE [LARGE SCALE GENOMIC DNA]</scope>
</reference>
<keyword evidence="1" id="KW-0472">Membrane</keyword>
<feature type="non-terminal residue" evidence="3">
    <location>
        <position position="1"/>
    </location>
</feature>
<protein>
    <recommendedName>
        <fullName evidence="2">SGNH hydrolase-type esterase domain-containing protein</fullName>
    </recommendedName>
</protein>
<dbReference type="Proteomes" id="UP000228528">
    <property type="component" value="Unassembled WGS sequence"/>
</dbReference>
<evidence type="ECO:0000259" key="2">
    <source>
        <dbReference type="Pfam" id="PF13472"/>
    </source>
</evidence>
<dbReference type="Gene3D" id="3.40.50.1820">
    <property type="entry name" value="alpha/beta hydrolase"/>
    <property type="match status" value="1"/>
</dbReference>
<dbReference type="Gene3D" id="3.40.50.1110">
    <property type="entry name" value="SGNH hydrolase"/>
    <property type="match status" value="1"/>
</dbReference>
<comment type="caution">
    <text evidence="3">The sequence shown here is derived from an EMBL/GenBank/DDBJ whole genome shotgun (WGS) entry which is preliminary data.</text>
</comment>
<dbReference type="SUPFAM" id="SSF52266">
    <property type="entry name" value="SGNH hydrolase"/>
    <property type="match status" value="1"/>
</dbReference>
<name>A0A2M6P1E2_9BACT</name>
<sequence length="545" mass="59155">IPPLVIAVPIEGTNNDQSSFTADSQFSFDELVNQIAEQVQTAGYTINRGSIILAGHSNGGNGFYNTLLDKTRQTSIAAAALIDTGMTGARPQLVEDTAIQKPTAMLGIGARNYATGAGDWIAAIKKVYDNDTEAPVLPCDNTVFASCSKIANKEFYYFQVDTRQVNDAHNEAVNIFFQYGLPLFFQGAVAANEDAFFDLEELQKNLKEPTPVIQIPGLSFSNMLQDHVTQEGNQIFISIPFLGEYMAALYRYGVVVAILVSIFMIIVSGAQLMLSGLSEDFASSAKKRITQALIGLFLTLGSYSLLYFINPQLVSFSNLKVLYNQSSGKAISSSADPGIGSAGSTISCDQHKYDTQQNVFAVGDSITVGIGTTGMNTAYGERLIGACPQLGKYDKIALGGKGTKPLLDALLPRDLRAEGFSHIIILAGINDITSDKSVPYITNNLEQLYKKAKTNGLRVIAVTISPFGKQDTIWTKEKQLRLEAVNKWIYEQSGNLVDVVIDFNQLIKDPSDPNKIAPQYDKDGIHPNDAAHALLAAEISRKAFR</sequence>
<feature type="domain" description="SGNH hydrolase-type esterase" evidence="2">
    <location>
        <begin position="361"/>
        <end position="534"/>
    </location>
</feature>
<dbReference type="InterPro" id="IPR013830">
    <property type="entry name" value="SGNH_hydro"/>
</dbReference>
<evidence type="ECO:0000313" key="4">
    <source>
        <dbReference type="Proteomes" id="UP000228528"/>
    </source>
</evidence>
<dbReference type="InterPro" id="IPR053140">
    <property type="entry name" value="GDSL_Rv0518-like"/>
</dbReference>